<evidence type="ECO:0000313" key="5">
    <source>
        <dbReference type="Proteomes" id="UP000219167"/>
    </source>
</evidence>
<dbReference type="AlphaFoldDB" id="A0A285U509"/>
<gene>
    <name evidence="4" type="ORF">SAMN05892877_103357</name>
</gene>
<dbReference type="Pfam" id="PF13505">
    <property type="entry name" value="OMP_b-brl"/>
    <property type="match status" value="1"/>
</dbReference>
<dbReference type="RefSeq" id="WP_097137366.1">
    <property type="nucleotide sequence ID" value="NZ_OBQD01000003.1"/>
</dbReference>
<dbReference type="SUPFAM" id="SSF56925">
    <property type="entry name" value="OMPA-like"/>
    <property type="match status" value="1"/>
</dbReference>
<dbReference type="OrthoDB" id="5643626at2"/>
<dbReference type="InterPro" id="IPR011250">
    <property type="entry name" value="OMP/PagP_B-barrel"/>
</dbReference>
<sequence>MRKFLSGALAALIASSSAYAADVFQPEPVQPAPVEVAPVSTSGWYLRGDVGYGWTHMRGASYYQGGPGGYKADFDDTDLDGGVVLGGGVGYQWNDYFRTDVTLDYLFDGDFNGSTSGSCGVSDDCVSTDRASWSALSLLANAYVDLGTYYGVTPYVGAGIGATRVNWGNLRNTSCSVDNPDDCDDSVSHNGKDSWRFTYALMAGASVDLTCNWKADAGYRFRQISGGDMFGYAMNGGPGEDDGFFVHEARVGLRYTFNTCEVPYVPPPVEPAIYK</sequence>
<dbReference type="Gene3D" id="2.40.160.20">
    <property type="match status" value="1"/>
</dbReference>
<feature type="domain" description="Outer membrane protein beta-barrel" evidence="3">
    <location>
        <begin position="12"/>
        <end position="257"/>
    </location>
</feature>
<evidence type="ECO:0000259" key="3">
    <source>
        <dbReference type="Pfam" id="PF13505"/>
    </source>
</evidence>
<proteinExistence type="predicted"/>
<dbReference type="Proteomes" id="UP000219167">
    <property type="component" value="Unassembled WGS sequence"/>
</dbReference>
<protein>
    <submittedName>
        <fullName evidence="4">Opacity protein-like surface antigen</fullName>
    </submittedName>
</protein>
<accession>A0A285U509</accession>
<reference evidence="4 5" key="1">
    <citation type="submission" date="2017-08" db="EMBL/GenBank/DDBJ databases">
        <authorList>
            <person name="de Groot N.N."/>
        </authorList>
    </citation>
    <scope>NUCLEOTIDE SEQUENCE [LARGE SCALE GENOMIC DNA]</scope>
    <source>
        <strain evidence="4 5">JC85</strain>
    </source>
</reference>
<dbReference type="EMBL" id="OBQD01000003">
    <property type="protein sequence ID" value="SOC37015.1"/>
    <property type="molecule type" value="Genomic_DNA"/>
</dbReference>
<evidence type="ECO:0000313" key="4">
    <source>
        <dbReference type="EMBL" id="SOC37015.1"/>
    </source>
</evidence>
<organism evidence="4 5">
    <name type="scientific">Rhizobium subbaraonis</name>
    <dbReference type="NCBI Taxonomy" id="908946"/>
    <lineage>
        <taxon>Bacteria</taxon>
        <taxon>Pseudomonadati</taxon>
        <taxon>Pseudomonadota</taxon>
        <taxon>Alphaproteobacteria</taxon>
        <taxon>Hyphomicrobiales</taxon>
        <taxon>Rhizobiaceae</taxon>
        <taxon>Rhizobium/Agrobacterium group</taxon>
        <taxon>Rhizobium</taxon>
    </lineage>
</organism>
<keyword evidence="1 2" id="KW-0732">Signal</keyword>
<dbReference type="InterPro" id="IPR027385">
    <property type="entry name" value="Beta-barrel_OMP"/>
</dbReference>
<feature type="signal peptide" evidence="2">
    <location>
        <begin position="1"/>
        <end position="20"/>
    </location>
</feature>
<feature type="chain" id="PRO_5012244881" evidence="2">
    <location>
        <begin position="21"/>
        <end position="275"/>
    </location>
</feature>
<evidence type="ECO:0000256" key="2">
    <source>
        <dbReference type="SAM" id="SignalP"/>
    </source>
</evidence>
<name>A0A285U509_9HYPH</name>
<evidence type="ECO:0000256" key="1">
    <source>
        <dbReference type="ARBA" id="ARBA00022729"/>
    </source>
</evidence>
<keyword evidence="5" id="KW-1185">Reference proteome</keyword>